<accession>A0A317JU73</accession>
<reference evidence="2 3" key="1">
    <citation type="submission" date="2018-02" db="EMBL/GenBank/DDBJ databases">
        <title>Genomic Reconstructions from Amazon Rainforest and Pasture Soil Reveal Novel Insights into the Physiology of Candidate Phyla in Tropical Sites.</title>
        <authorList>
            <person name="Kroeger M.E."/>
            <person name="Delmont T."/>
            <person name="Eren A.M."/>
            <person name="Guo J."/>
            <person name="Meyer K.M."/>
            <person name="Khan K."/>
            <person name="Rodrigues J.L.M."/>
            <person name="Bohannan B.J.M."/>
            <person name="Tringe S."/>
            <person name="Borges C.D."/>
            <person name="Tiedje J."/>
            <person name="Tsai S.M."/>
            <person name="Nusslein K."/>
        </authorList>
    </citation>
    <scope>NUCLEOTIDE SEQUENCE [LARGE SCALE GENOMIC DNA]</scope>
    <source>
        <strain evidence="2">Amazon FNV 2010 28 9</strain>
    </source>
</reference>
<dbReference type="Proteomes" id="UP000246104">
    <property type="component" value="Unassembled WGS sequence"/>
</dbReference>
<sequence length="89" mass="9875">MVVGSTVVYDAGTNNVRSGCLFSLCRHIVSTTDFLFADEVSALMSPKGRKRIGEIVLIVYTMGSAICFFYRYCSLTIKKICAVFSFEKP</sequence>
<name>A0A317JU73_9BACT</name>
<evidence type="ECO:0000313" key="3">
    <source>
        <dbReference type="Proteomes" id="UP000246104"/>
    </source>
</evidence>
<keyword evidence="1" id="KW-1133">Transmembrane helix</keyword>
<keyword evidence="1" id="KW-0812">Transmembrane</keyword>
<comment type="caution">
    <text evidence="2">The sequence shown here is derived from an EMBL/GenBank/DDBJ whole genome shotgun (WGS) entry which is preliminary data.</text>
</comment>
<gene>
    <name evidence="2" type="ORF">C5B42_00600</name>
</gene>
<protein>
    <submittedName>
        <fullName evidence="2">Uncharacterized protein</fullName>
    </submittedName>
</protein>
<dbReference type="AlphaFoldDB" id="A0A317JU73"/>
<dbReference type="EMBL" id="PSRQ01000011">
    <property type="protein sequence ID" value="PWU24122.1"/>
    <property type="molecule type" value="Genomic_DNA"/>
</dbReference>
<proteinExistence type="predicted"/>
<organism evidence="2 3">
    <name type="scientific">Candidatus Cerribacteria bacterium 'Amazon FNV 2010 28 9'</name>
    <dbReference type="NCBI Taxonomy" id="2081795"/>
    <lineage>
        <taxon>Bacteria</taxon>
        <taxon>Candidatus Cerribacteria</taxon>
    </lineage>
</organism>
<evidence type="ECO:0000313" key="2">
    <source>
        <dbReference type="EMBL" id="PWU24122.1"/>
    </source>
</evidence>
<evidence type="ECO:0000256" key="1">
    <source>
        <dbReference type="SAM" id="Phobius"/>
    </source>
</evidence>
<keyword evidence="1" id="KW-0472">Membrane</keyword>
<feature type="transmembrane region" description="Helical" evidence="1">
    <location>
        <begin position="52"/>
        <end position="72"/>
    </location>
</feature>